<comment type="caution">
    <text evidence="2">The sequence shown here is derived from an EMBL/GenBank/DDBJ whole genome shotgun (WGS) entry which is preliminary data.</text>
</comment>
<evidence type="ECO:0000313" key="2">
    <source>
        <dbReference type="EMBL" id="KKS70553.1"/>
    </source>
</evidence>
<accession>A0A0G1E7M3</accession>
<protein>
    <submittedName>
        <fullName evidence="2">Uncharacterized protein</fullName>
    </submittedName>
</protein>
<reference evidence="2 3" key="1">
    <citation type="journal article" date="2015" name="Nature">
        <title>rRNA introns, odd ribosomes, and small enigmatic genomes across a large radiation of phyla.</title>
        <authorList>
            <person name="Brown C.T."/>
            <person name="Hug L.A."/>
            <person name="Thomas B.C."/>
            <person name="Sharon I."/>
            <person name="Castelle C.J."/>
            <person name="Singh A."/>
            <person name="Wilkins M.J."/>
            <person name="Williams K.H."/>
            <person name="Banfield J.F."/>
        </authorList>
    </citation>
    <scope>NUCLEOTIDE SEQUENCE [LARGE SCALE GENOMIC DNA]</scope>
</reference>
<keyword evidence="1" id="KW-1133">Transmembrane helix</keyword>
<evidence type="ECO:0000313" key="3">
    <source>
        <dbReference type="Proteomes" id="UP000033867"/>
    </source>
</evidence>
<organism evidence="2 3">
    <name type="scientific">Candidatus Magasanikbacteria bacterium GW2011_GWE2_42_7</name>
    <dbReference type="NCBI Taxonomy" id="1619052"/>
    <lineage>
        <taxon>Bacteria</taxon>
        <taxon>Candidatus Magasanikiibacteriota</taxon>
    </lineage>
</organism>
<evidence type="ECO:0000256" key="1">
    <source>
        <dbReference type="SAM" id="Phobius"/>
    </source>
</evidence>
<proteinExistence type="predicted"/>
<name>A0A0G1E7M3_9BACT</name>
<keyword evidence="1" id="KW-0472">Membrane</keyword>
<gene>
    <name evidence="2" type="ORF">UV42_C0050G0005</name>
</gene>
<sequence length="103" mass="11947">MYKILGALIPFFLFFLLLFNEHSAFYFEFWFEMIVAFFLMFGLCILGWGELMKNKRYYVCKKCGYKEVKERGTLPGYAEIGLLSAGVTVIATIVMVVTIIVSW</sequence>
<keyword evidence="1" id="KW-0812">Transmembrane</keyword>
<feature type="transmembrane region" description="Helical" evidence="1">
    <location>
        <begin position="33"/>
        <end position="52"/>
    </location>
</feature>
<feature type="transmembrane region" description="Helical" evidence="1">
    <location>
        <begin position="80"/>
        <end position="101"/>
    </location>
</feature>
<dbReference type="EMBL" id="LCEK01000050">
    <property type="protein sequence ID" value="KKS70553.1"/>
    <property type="molecule type" value="Genomic_DNA"/>
</dbReference>
<dbReference type="AlphaFoldDB" id="A0A0G1E7M3"/>
<dbReference type="Proteomes" id="UP000033867">
    <property type="component" value="Unassembled WGS sequence"/>
</dbReference>